<dbReference type="EMBL" id="JAGTTL010000025">
    <property type="protein sequence ID" value="KAK6302505.1"/>
    <property type="molecule type" value="Genomic_DNA"/>
</dbReference>
<keyword evidence="3" id="KW-1185">Reference proteome</keyword>
<gene>
    <name evidence="2" type="ORF">J4Q44_G00268600</name>
</gene>
<dbReference type="Proteomes" id="UP001356427">
    <property type="component" value="Unassembled WGS sequence"/>
</dbReference>
<accession>A0AAN8L682</accession>
<feature type="region of interest" description="Disordered" evidence="1">
    <location>
        <begin position="123"/>
        <end position="148"/>
    </location>
</feature>
<organism evidence="2 3">
    <name type="scientific">Coregonus suidteri</name>
    <dbReference type="NCBI Taxonomy" id="861788"/>
    <lineage>
        <taxon>Eukaryota</taxon>
        <taxon>Metazoa</taxon>
        <taxon>Chordata</taxon>
        <taxon>Craniata</taxon>
        <taxon>Vertebrata</taxon>
        <taxon>Euteleostomi</taxon>
        <taxon>Actinopterygii</taxon>
        <taxon>Neopterygii</taxon>
        <taxon>Teleostei</taxon>
        <taxon>Protacanthopterygii</taxon>
        <taxon>Salmoniformes</taxon>
        <taxon>Salmonidae</taxon>
        <taxon>Coregoninae</taxon>
        <taxon>Coregonus</taxon>
    </lineage>
</organism>
<dbReference type="AlphaFoldDB" id="A0AAN8L682"/>
<reference evidence="2 3" key="1">
    <citation type="submission" date="2021-04" db="EMBL/GenBank/DDBJ databases">
        <authorList>
            <person name="De Guttry C."/>
            <person name="Zahm M."/>
            <person name="Klopp C."/>
            <person name="Cabau C."/>
            <person name="Louis A."/>
            <person name="Berthelot C."/>
            <person name="Parey E."/>
            <person name="Roest Crollius H."/>
            <person name="Montfort J."/>
            <person name="Robinson-Rechavi M."/>
            <person name="Bucao C."/>
            <person name="Bouchez O."/>
            <person name="Gislard M."/>
            <person name="Lluch J."/>
            <person name="Milhes M."/>
            <person name="Lampietro C."/>
            <person name="Lopez Roques C."/>
            <person name="Donnadieu C."/>
            <person name="Braasch I."/>
            <person name="Desvignes T."/>
            <person name="Postlethwait J."/>
            <person name="Bobe J."/>
            <person name="Wedekind C."/>
            <person name="Guiguen Y."/>
        </authorList>
    </citation>
    <scope>NUCLEOTIDE SEQUENCE [LARGE SCALE GENOMIC DNA]</scope>
    <source>
        <strain evidence="2">Cs_M1</strain>
        <tissue evidence="2">Blood</tissue>
    </source>
</reference>
<name>A0AAN8L682_9TELE</name>
<sequence length="239" mass="27313">MLLHWLQMGLFTSVQHAPDTFQGSDWRFGYMDFAPPAEDTAAEESPTEEPPSLSHFKLLLRSMCRELHLILRQYVQMIQQLRIEQLRIQQQRIQQQRSHQPRSLRFPSFLQSLLDYCREVNEAPPAEEPPAEAPPQKDQATPPPPLDVWSSASPWSLLDYCREVNEAPPAEEPPAEELLQKDQATPKRHPSPLDVWSSVIPWDQDHNKDQDQDQGSGWRTHGPHGAPRAVAALLLLGCQ</sequence>
<evidence type="ECO:0000313" key="2">
    <source>
        <dbReference type="EMBL" id="KAK6302505.1"/>
    </source>
</evidence>
<comment type="caution">
    <text evidence="2">The sequence shown here is derived from an EMBL/GenBank/DDBJ whole genome shotgun (WGS) entry which is preliminary data.</text>
</comment>
<protein>
    <submittedName>
        <fullName evidence="2">Uncharacterized protein</fullName>
    </submittedName>
</protein>
<evidence type="ECO:0000313" key="3">
    <source>
        <dbReference type="Proteomes" id="UP001356427"/>
    </source>
</evidence>
<proteinExistence type="predicted"/>
<feature type="region of interest" description="Disordered" evidence="1">
    <location>
        <begin position="167"/>
        <end position="225"/>
    </location>
</feature>
<evidence type="ECO:0000256" key="1">
    <source>
        <dbReference type="SAM" id="MobiDB-lite"/>
    </source>
</evidence>